<evidence type="ECO:0000313" key="2">
    <source>
        <dbReference type="EMBL" id="NUU01819.1"/>
    </source>
</evidence>
<organism evidence="2 3">
    <name type="scientific">Herbaspirillum robiniae</name>
    <dbReference type="NCBI Taxonomy" id="2014887"/>
    <lineage>
        <taxon>Bacteria</taxon>
        <taxon>Pseudomonadati</taxon>
        <taxon>Pseudomonadota</taxon>
        <taxon>Betaproteobacteria</taxon>
        <taxon>Burkholderiales</taxon>
        <taxon>Oxalobacteraceae</taxon>
        <taxon>Herbaspirillum</taxon>
    </lineage>
</organism>
<dbReference type="EMBL" id="JABFMT010000007">
    <property type="protein sequence ID" value="NUU01819.1"/>
    <property type="molecule type" value="Genomic_DNA"/>
</dbReference>
<gene>
    <name evidence="2" type="ORF">HNO84_09420</name>
</gene>
<name>A0ABX2LTQ0_9BURK</name>
<dbReference type="GO" id="GO:0016787">
    <property type="term" value="F:hydrolase activity"/>
    <property type="evidence" value="ECO:0007669"/>
    <property type="project" value="UniProtKB-KW"/>
</dbReference>
<dbReference type="SUPFAM" id="SSF53474">
    <property type="entry name" value="alpha/beta-Hydrolases"/>
    <property type="match status" value="1"/>
</dbReference>
<sequence length="286" mass="31535">MEVLDYEERACHFDCHGERLVGVLSLPAAAPTQGILMLVGGAQYRAGSHRQFTLLARAFAAAGIAVLRFDFRGMGDSEGEQRDFESVGADIDCALTHFMQEVPGLAGVTLWGLCDGASAALLHAAHDRRVDGMVLVNPWARTESGQAQAYLRHYYRSHLFSKALWGKILCGRFDAAGALRSFIAQLRRAAGSAPGQDQDAPQSLPDRLRQAYERFGGPVLLVLCGNDLTAREFADLAVPGSRWHALQYPPRSERLELADANHTFSTRDWRDQVAAAVITWMRARRR</sequence>
<protein>
    <submittedName>
        <fullName evidence="2">Hydrolase 1, exosortase A system-associated</fullName>
    </submittedName>
</protein>
<dbReference type="PANTHER" id="PTHR43265:SF1">
    <property type="entry name" value="ESTERASE ESTD"/>
    <property type="match status" value="1"/>
</dbReference>
<evidence type="ECO:0000313" key="3">
    <source>
        <dbReference type="Proteomes" id="UP000536746"/>
    </source>
</evidence>
<dbReference type="InterPro" id="IPR029058">
    <property type="entry name" value="AB_hydrolase_fold"/>
</dbReference>
<dbReference type="PANTHER" id="PTHR43265">
    <property type="entry name" value="ESTERASE ESTD"/>
    <property type="match status" value="1"/>
</dbReference>
<dbReference type="InterPro" id="IPR022742">
    <property type="entry name" value="Hydrolase_4"/>
</dbReference>
<feature type="domain" description="Serine aminopeptidase S33" evidence="1">
    <location>
        <begin position="33"/>
        <end position="151"/>
    </location>
</feature>
<proteinExistence type="predicted"/>
<dbReference type="InterPro" id="IPR053145">
    <property type="entry name" value="AB_hydrolase_Est10"/>
</dbReference>
<dbReference type="Pfam" id="PF12146">
    <property type="entry name" value="Hydrolase_4"/>
    <property type="match status" value="1"/>
</dbReference>
<dbReference type="InterPro" id="IPR017531">
    <property type="entry name" value="Hydrolase-1_PEP"/>
</dbReference>
<accession>A0ABX2LTQ0</accession>
<keyword evidence="2" id="KW-0378">Hydrolase</keyword>
<keyword evidence="3" id="KW-1185">Reference proteome</keyword>
<comment type="caution">
    <text evidence="2">The sequence shown here is derived from an EMBL/GenBank/DDBJ whole genome shotgun (WGS) entry which is preliminary data.</text>
</comment>
<reference evidence="2 3" key="1">
    <citation type="journal article" date="2020" name="Front. Plant Sci.">
        <title>Isolation of Rhizosphere Bacteria That Improve Quality and Water Stress Tolerance in Greenhouse Ornamentals.</title>
        <authorList>
            <person name="Nordstedt N.P."/>
            <person name="Jones M.L."/>
        </authorList>
    </citation>
    <scope>NUCLEOTIDE SEQUENCE [LARGE SCALE GENOMIC DNA]</scope>
    <source>
        <strain evidence="2 3">C6C2</strain>
    </source>
</reference>
<evidence type="ECO:0000259" key="1">
    <source>
        <dbReference type="Pfam" id="PF12146"/>
    </source>
</evidence>
<dbReference type="Gene3D" id="3.40.50.1820">
    <property type="entry name" value="alpha/beta hydrolase"/>
    <property type="match status" value="1"/>
</dbReference>
<dbReference type="Proteomes" id="UP000536746">
    <property type="component" value="Unassembled WGS sequence"/>
</dbReference>
<dbReference type="NCBIfam" id="TIGR03100">
    <property type="entry name" value="hydr1_PEP"/>
    <property type="match status" value="1"/>
</dbReference>